<dbReference type="Gene3D" id="3.90.170.10">
    <property type="entry name" value="Adenylosuccinate Synthetase, subunit A, domain 3"/>
    <property type="match status" value="1"/>
</dbReference>
<dbReference type="InterPro" id="IPR042109">
    <property type="entry name" value="Adenylosuccinate_synth_dom1"/>
</dbReference>
<evidence type="ECO:0000256" key="8">
    <source>
        <dbReference type="HAMAP-Rule" id="MF_00011"/>
    </source>
</evidence>
<feature type="binding site" description="in other chain" evidence="8">
    <location>
        <position position="125"/>
    </location>
    <ligand>
        <name>IMP</name>
        <dbReference type="ChEBI" id="CHEBI:58053"/>
        <note>ligand shared between dimeric partners</note>
    </ligand>
</feature>
<dbReference type="HAMAP" id="MF_00011">
    <property type="entry name" value="Adenylosucc_synth"/>
    <property type="match status" value="1"/>
</dbReference>
<dbReference type="NCBIfam" id="NF002223">
    <property type="entry name" value="PRK01117.1"/>
    <property type="match status" value="1"/>
</dbReference>
<dbReference type="Gene3D" id="1.10.300.10">
    <property type="entry name" value="Adenylosuccinate Synthetase, subunit A, domain 2"/>
    <property type="match status" value="1"/>
</dbReference>
<name>A0A222MYX9_9BACT</name>
<sequence>MGADIIIGIQWGDEGKGKIVDKLCKDYDFVCRSAGGHNAGHTIWTNGKRYALHLIPSGVLHENCTNIIGDGVVLSLEALKEEMKPFGDLKNKLFISQKAHLNLKHHSLMDLAREKMRGKKAIGTTGRGIGPCYADKVLRTGHRVFELLNPQKLCADILADFAMYEDIFKAFDIKKPNENELLEELKSYKDFFEAFITDTNLMLYKALNEGKKILIEGAQGSMLDIDHGTYPYVTSSSTTSCGALNGLGLSPKQCGKVIGIAKAYTTRVGNGAFPSEDLSEVGEKIAKIGNEIGTSTGRARRCGHFDAVAVRYAASLNGLDYLALMKLDVLDGFEKVKICKAYEYNGEVITYLPNDLENAKPIYEELEGWDKSAGIRDFDSLPKNAKNYIARIEELTKTKIKYISTSAEREDIIIL</sequence>
<dbReference type="InterPro" id="IPR042111">
    <property type="entry name" value="Adenylosuccinate_synth_dom3"/>
</dbReference>
<evidence type="ECO:0000256" key="7">
    <source>
        <dbReference type="ARBA" id="ARBA00023134"/>
    </source>
</evidence>
<dbReference type="Gene3D" id="3.40.440.10">
    <property type="entry name" value="Adenylosuccinate Synthetase, subunit A, domain 1"/>
    <property type="match status" value="1"/>
</dbReference>
<feature type="binding site" evidence="8">
    <location>
        <position position="139"/>
    </location>
    <ligand>
        <name>IMP</name>
        <dbReference type="ChEBI" id="CHEBI:58053"/>
        <note>ligand shared between dimeric partners</note>
    </ligand>
</feature>
<dbReference type="FunFam" id="1.10.300.10:FF:000001">
    <property type="entry name" value="Adenylosuccinate synthetase"/>
    <property type="match status" value="1"/>
</dbReference>
<dbReference type="PROSITE" id="PS01266">
    <property type="entry name" value="ADENYLOSUCCIN_SYN_1"/>
    <property type="match status" value="1"/>
</dbReference>
<dbReference type="RefSeq" id="WP_094325820.1">
    <property type="nucleotide sequence ID" value="NZ_CP022347.1"/>
</dbReference>
<dbReference type="NCBIfam" id="TIGR00184">
    <property type="entry name" value="purA"/>
    <property type="match status" value="1"/>
</dbReference>
<feature type="binding site" description="in other chain" evidence="8">
    <location>
        <begin position="13"/>
        <end position="16"/>
    </location>
    <ligand>
        <name>IMP</name>
        <dbReference type="ChEBI" id="CHEBI:58053"/>
        <note>ligand shared between dimeric partners</note>
    </ligand>
</feature>
<dbReference type="AlphaFoldDB" id="A0A222MYX9"/>
<evidence type="ECO:0000313" key="11">
    <source>
        <dbReference type="EMBL" id="ASQ31011.1"/>
    </source>
</evidence>
<keyword evidence="12" id="KW-1185">Reference proteome</keyword>
<dbReference type="GO" id="GO:0044208">
    <property type="term" value="P:'de novo' AMP biosynthetic process"/>
    <property type="evidence" value="ECO:0007669"/>
    <property type="project" value="UniProtKB-UniRule"/>
</dbReference>
<dbReference type="SUPFAM" id="SSF52540">
    <property type="entry name" value="P-loop containing nucleoside triphosphate hydrolases"/>
    <property type="match status" value="1"/>
</dbReference>
<evidence type="ECO:0000313" key="12">
    <source>
        <dbReference type="Proteomes" id="UP000201169"/>
    </source>
</evidence>
<keyword evidence="2 8" id="KW-0436">Ligase</keyword>
<dbReference type="GO" id="GO:0004019">
    <property type="term" value="F:adenylosuccinate synthase activity"/>
    <property type="evidence" value="ECO:0007669"/>
    <property type="project" value="UniProtKB-UniRule"/>
</dbReference>
<evidence type="ECO:0000256" key="4">
    <source>
        <dbReference type="ARBA" id="ARBA00022741"/>
    </source>
</evidence>
<evidence type="ECO:0000256" key="5">
    <source>
        <dbReference type="ARBA" id="ARBA00022755"/>
    </source>
</evidence>
<evidence type="ECO:0000256" key="6">
    <source>
        <dbReference type="ARBA" id="ARBA00022842"/>
    </source>
</evidence>
<evidence type="ECO:0000256" key="10">
    <source>
        <dbReference type="RuleBase" id="RU000520"/>
    </source>
</evidence>
<dbReference type="PROSITE" id="PS00513">
    <property type="entry name" value="ADENYLOSUCCIN_SYN_2"/>
    <property type="match status" value="1"/>
</dbReference>
<keyword evidence="7 8" id="KW-0342">GTP-binding</keyword>
<dbReference type="InterPro" id="IPR042110">
    <property type="entry name" value="Adenylosuccinate_synth_dom2"/>
</dbReference>
<comment type="similarity">
    <text evidence="8 10">Belongs to the adenylosuccinate synthetase family.</text>
</comment>
<dbReference type="CDD" id="cd03108">
    <property type="entry name" value="AdSS"/>
    <property type="match status" value="1"/>
</dbReference>
<dbReference type="Pfam" id="PF00709">
    <property type="entry name" value="Adenylsucc_synt"/>
    <property type="match status" value="1"/>
</dbReference>
<feature type="binding site" evidence="8">
    <location>
        <begin position="294"/>
        <end position="300"/>
    </location>
    <ligand>
        <name>substrate</name>
    </ligand>
</feature>
<keyword evidence="8" id="KW-0963">Cytoplasm</keyword>
<dbReference type="InterPro" id="IPR001114">
    <property type="entry name" value="Adenylosuccinate_synthetase"/>
</dbReference>
<feature type="active site" description="Proton acceptor" evidence="8">
    <location>
        <position position="13"/>
    </location>
</feature>
<dbReference type="SMART" id="SM00788">
    <property type="entry name" value="Adenylsucc_synt"/>
    <property type="match status" value="1"/>
</dbReference>
<evidence type="ECO:0000256" key="3">
    <source>
        <dbReference type="ARBA" id="ARBA00022723"/>
    </source>
</evidence>
<dbReference type="EMBL" id="CP022347">
    <property type="protein sequence ID" value="ASQ31011.1"/>
    <property type="molecule type" value="Genomic_DNA"/>
</dbReference>
<feature type="binding site" evidence="8">
    <location>
        <begin position="326"/>
        <end position="328"/>
    </location>
    <ligand>
        <name>GTP</name>
        <dbReference type="ChEBI" id="CHEBI:37565"/>
    </ligand>
</feature>
<organism evidence="11 12">
    <name type="scientific">Campylobacter avium LMG 24591</name>
    <dbReference type="NCBI Taxonomy" id="522484"/>
    <lineage>
        <taxon>Bacteria</taxon>
        <taxon>Pseudomonadati</taxon>
        <taxon>Campylobacterota</taxon>
        <taxon>Epsilonproteobacteria</taxon>
        <taxon>Campylobacterales</taxon>
        <taxon>Campylobacteraceae</taxon>
        <taxon>Campylobacter</taxon>
    </lineage>
</organism>
<feature type="active site" description="Proton donor" evidence="8">
    <location>
        <position position="41"/>
    </location>
</feature>
<dbReference type="KEGG" id="cavi:CAV_1391"/>
<dbReference type="UniPathway" id="UPA00075">
    <property type="reaction ID" value="UER00335"/>
</dbReference>
<feature type="active site" evidence="9">
    <location>
        <position position="136"/>
    </location>
</feature>
<dbReference type="PANTHER" id="PTHR11846:SF0">
    <property type="entry name" value="ADENYLOSUCCINATE SYNTHETASE"/>
    <property type="match status" value="1"/>
</dbReference>
<accession>A0A222MYX9</accession>
<feature type="binding site" evidence="8">
    <location>
        <position position="40"/>
    </location>
    <ligand>
        <name>Mg(2+)</name>
        <dbReference type="ChEBI" id="CHEBI:18420"/>
    </ligand>
</feature>
<keyword evidence="5 8" id="KW-0658">Purine biosynthesis</keyword>
<dbReference type="InterPro" id="IPR027417">
    <property type="entry name" value="P-loop_NTPase"/>
</dbReference>
<reference evidence="11 12" key="1">
    <citation type="submission" date="2017-07" db="EMBL/GenBank/DDBJ databases">
        <title>Analysis of two Campylobacter avium genomes and identification of a novel hippuricase gene.</title>
        <authorList>
            <person name="Miller W.G."/>
            <person name="Chapman M.H."/>
            <person name="Yee E."/>
            <person name="Revez J."/>
            <person name="Bono J.L."/>
            <person name="Rossi M."/>
        </authorList>
    </citation>
    <scope>NUCLEOTIDE SEQUENCE [LARGE SCALE GENOMIC DNA]</scope>
    <source>
        <strain evidence="11 12">LMG 24591</strain>
    </source>
</reference>
<feature type="binding site" evidence="8">
    <location>
        <position position="300"/>
    </location>
    <ligand>
        <name>GTP</name>
        <dbReference type="ChEBI" id="CHEBI:37565"/>
    </ligand>
</feature>
<dbReference type="GO" id="GO:0005525">
    <property type="term" value="F:GTP binding"/>
    <property type="evidence" value="ECO:0007669"/>
    <property type="project" value="UniProtKB-UniRule"/>
</dbReference>
<proteinExistence type="inferred from homology"/>
<comment type="subcellular location">
    <subcellularLocation>
        <location evidence="8">Cytoplasm</location>
    </subcellularLocation>
</comment>
<dbReference type="EC" id="6.3.4.4" evidence="8 10"/>
<dbReference type="InterPro" id="IPR018220">
    <property type="entry name" value="Adenylosuccin_syn_GTP-bd"/>
</dbReference>
<dbReference type="GO" id="GO:0000287">
    <property type="term" value="F:magnesium ion binding"/>
    <property type="evidence" value="ECO:0007669"/>
    <property type="project" value="UniProtKB-UniRule"/>
</dbReference>
<dbReference type="InterPro" id="IPR033128">
    <property type="entry name" value="Adenylosuccin_syn_Lys_AS"/>
</dbReference>
<feature type="binding site" description="in other chain" evidence="8">
    <location>
        <position position="219"/>
    </location>
    <ligand>
        <name>IMP</name>
        <dbReference type="ChEBI" id="CHEBI:58053"/>
        <note>ligand shared between dimeric partners</note>
    </ligand>
</feature>
<feature type="binding site" evidence="8">
    <location>
        <begin position="12"/>
        <end position="18"/>
    </location>
    <ligand>
        <name>GTP</name>
        <dbReference type="ChEBI" id="CHEBI:37565"/>
    </ligand>
</feature>
<evidence type="ECO:0000256" key="2">
    <source>
        <dbReference type="ARBA" id="ARBA00022598"/>
    </source>
</evidence>
<comment type="catalytic activity">
    <reaction evidence="8 10">
        <text>IMP + L-aspartate + GTP = N(6)-(1,2-dicarboxyethyl)-AMP + GDP + phosphate + 2 H(+)</text>
        <dbReference type="Rhea" id="RHEA:15753"/>
        <dbReference type="ChEBI" id="CHEBI:15378"/>
        <dbReference type="ChEBI" id="CHEBI:29991"/>
        <dbReference type="ChEBI" id="CHEBI:37565"/>
        <dbReference type="ChEBI" id="CHEBI:43474"/>
        <dbReference type="ChEBI" id="CHEBI:57567"/>
        <dbReference type="ChEBI" id="CHEBI:58053"/>
        <dbReference type="ChEBI" id="CHEBI:58189"/>
        <dbReference type="EC" id="6.3.4.4"/>
    </reaction>
</comment>
<keyword evidence="3 8" id="KW-0479">Metal-binding</keyword>
<evidence type="ECO:0000256" key="9">
    <source>
        <dbReference type="PROSITE-ProRule" id="PRU10134"/>
    </source>
</evidence>
<feature type="binding site" description="in other chain" evidence="8">
    <location>
        <begin position="38"/>
        <end position="41"/>
    </location>
    <ligand>
        <name>IMP</name>
        <dbReference type="ChEBI" id="CHEBI:58053"/>
        <note>ligand shared between dimeric partners</note>
    </ligand>
</feature>
<feature type="binding site" evidence="8">
    <location>
        <position position="13"/>
    </location>
    <ligand>
        <name>Mg(2+)</name>
        <dbReference type="ChEBI" id="CHEBI:18420"/>
    </ligand>
</feature>
<dbReference type="GO" id="GO:0046040">
    <property type="term" value="P:IMP metabolic process"/>
    <property type="evidence" value="ECO:0007669"/>
    <property type="project" value="TreeGrafter"/>
</dbReference>
<feature type="binding site" evidence="8">
    <location>
        <begin position="404"/>
        <end position="406"/>
    </location>
    <ligand>
        <name>GTP</name>
        <dbReference type="ChEBI" id="CHEBI:37565"/>
    </ligand>
</feature>
<comment type="subunit">
    <text evidence="1 8">Homodimer.</text>
</comment>
<protein>
    <recommendedName>
        <fullName evidence="8 10">Adenylosuccinate synthetase</fullName>
        <shortName evidence="8">AMPSase</shortName>
        <shortName evidence="8">AdSS</shortName>
        <ecNumber evidence="8 10">6.3.4.4</ecNumber>
    </recommendedName>
    <alternativeName>
        <fullName evidence="8">IMP--aspartate ligase</fullName>
    </alternativeName>
</protein>
<comment type="cofactor">
    <cofactor evidence="8">
        <name>Mg(2+)</name>
        <dbReference type="ChEBI" id="CHEBI:18420"/>
    </cofactor>
    <text evidence="8">Binds 1 Mg(2+) ion per subunit.</text>
</comment>
<evidence type="ECO:0000256" key="1">
    <source>
        <dbReference type="ARBA" id="ARBA00011738"/>
    </source>
</evidence>
<dbReference type="PANTHER" id="PTHR11846">
    <property type="entry name" value="ADENYLOSUCCINATE SYNTHETASE"/>
    <property type="match status" value="1"/>
</dbReference>
<dbReference type="GO" id="GO:0005737">
    <property type="term" value="C:cytoplasm"/>
    <property type="evidence" value="ECO:0007669"/>
    <property type="project" value="UniProtKB-SubCell"/>
</dbReference>
<dbReference type="OrthoDB" id="9807553at2"/>
<dbReference type="Proteomes" id="UP000201169">
    <property type="component" value="Chromosome"/>
</dbReference>
<feature type="binding site" description="in other chain" evidence="8">
    <location>
        <position position="298"/>
    </location>
    <ligand>
        <name>IMP</name>
        <dbReference type="ChEBI" id="CHEBI:58053"/>
        <note>ligand shared between dimeric partners</note>
    </ligand>
</feature>
<comment type="pathway">
    <text evidence="8 10">Purine metabolism; AMP biosynthesis via de novo pathway; AMP from IMP: step 1/2.</text>
</comment>
<dbReference type="FunFam" id="3.90.170.10:FF:000001">
    <property type="entry name" value="Adenylosuccinate synthetase"/>
    <property type="match status" value="1"/>
</dbReference>
<feature type="binding site" description="in other chain" evidence="8">
    <location>
        <position position="234"/>
    </location>
    <ligand>
        <name>IMP</name>
        <dbReference type="ChEBI" id="CHEBI:58053"/>
        <note>ligand shared between dimeric partners</note>
    </ligand>
</feature>
<feature type="binding site" evidence="8">
    <location>
        <begin position="40"/>
        <end position="42"/>
    </location>
    <ligand>
        <name>GTP</name>
        <dbReference type="ChEBI" id="CHEBI:37565"/>
    </ligand>
</feature>
<comment type="function">
    <text evidence="8">Plays an important role in the de novo pathway of purine nucleotide biosynthesis. Catalyzes the first committed step in the biosynthesis of AMP from IMP.</text>
</comment>
<gene>
    <name evidence="8 11" type="primary">purA</name>
    <name evidence="11" type="ORF">CAV_1391</name>
</gene>
<keyword evidence="6 8" id="KW-0460">Magnesium</keyword>
<keyword evidence="4 8" id="KW-0547">Nucleotide-binding</keyword>